<dbReference type="EMBL" id="RPDH01000002">
    <property type="protein sequence ID" value="RPE08246.1"/>
    <property type="molecule type" value="Genomic_DNA"/>
</dbReference>
<dbReference type="Proteomes" id="UP000278351">
    <property type="component" value="Unassembled WGS sequence"/>
</dbReference>
<comment type="caution">
    <text evidence="2">The sequence shown here is derived from an EMBL/GenBank/DDBJ whole genome shotgun (WGS) entry which is preliminary data.</text>
</comment>
<protein>
    <submittedName>
        <fullName evidence="2">Uncharacterized protein</fullName>
    </submittedName>
</protein>
<keyword evidence="3" id="KW-1185">Reference proteome</keyword>
<evidence type="ECO:0000313" key="3">
    <source>
        <dbReference type="Proteomes" id="UP000278351"/>
    </source>
</evidence>
<proteinExistence type="predicted"/>
<organism evidence="2 3">
    <name type="scientific">Chitinophaga lutea</name>
    <dbReference type="NCBI Taxonomy" id="2488634"/>
    <lineage>
        <taxon>Bacteria</taxon>
        <taxon>Pseudomonadati</taxon>
        <taxon>Bacteroidota</taxon>
        <taxon>Chitinophagia</taxon>
        <taxon>Chitinophagales</taxon>
        <taxon>Chitinophagaceae</taxon>
        <taxon>Chitinophaga</taxon>
    </lineage>
</organism>
<accession>A0A3N4PJ57</accession>
<dbReference type="AlphaFoldDB" id="A0A3N4PJ57"/>
<name>A0A3N4PJ57_9BACT</name>
<gene>
    <name evidence="2" type="ORF">EGT74_14375</name>
</gene>
<evidence type="ECO:0000313" key="2">
    <source>
        <dbReference type="EMBL" id="RPE08246.1"/>
    </source>
</evidence>
<evidence type="ECO:0000256" key="1">
    <source>
        <dbReference type="SAM" id="MobiDB-lite"/>
    </source>
</evidence>
<feature type="region of interest" description="Disordered" evidence="1">
    <location>
        <begin position="1"/>
        <end position="27"/>
    </location>
</feature>
<sequence length="81" mass="9641">MCRYGSGKLPDRPFPNHAIQSTPPETTYHGEASFYPDHFSYSNRTFQLQIPTIHRRYSYPAHFRVFTLHPELMQTQQFLHD</sequence>
<reference evidence="2 3" key="1">
    <citation type="submission" date="2018-11" db="EMBL/GenBank/DDBJ databases">
        <title>Chitinophaga lutea sp.nov., isolate from arsenic contaminated soil.</title>
        <authorList>
            <person name="Zong Y."/>
        </authorList>
    </citation>
    <scope>NUCLEOTIDE SEQUENCE [LARGE SCALE GENOMIC DNA]</scope>
    <source>
        <strain evidence="2 3">ZY74</strain>
    </source>
</reference>